<comment type="similarity">
    <text evidence="7">Belongs to the short-chain dehydrogenases/reductases (SDR) family. ERG27 subfamily.</text>
</comment>
<dbReference type="GO" id="GO:0006696">
    <property type="term" value="P:ergosterol biosynthetic process"/>
    <property type="evidence" value="ECO:0007669"/>
    <property type="project" value="TreeGrafter"/>
</dbReference>
<keyword evidence="10" id="KW-1185">Reference proteome</keyword>
<dbReference type="EMBL" id="HE580276">
    <property type="protein sequence ID" value="CCD27002.1"/>
    <property type="molecule type" value="Genomic_DNA"/>
</dbReference>
<dbReference type="OrthoDB" id="9989144at2759"/>
<dbReference type="PANTHER" id="PTHR43647">
    <property type="entry name" value="DEHYDROGENASE"/>
    <property type="match status" value="1"/>
</dbReference>
<gene>
    <name evidence="9" type="primary">NDAI0J01100</name>
    <name evidence="9" type="ordered locus">NDAI_0J01100</name>
</gene>
<evidence type="ECO:0000256" key="3">
    <source>
        <dbReference type="ARBA" id="ARBA00022955"/>
    </source>
</evidence>
<evidence type="ECO:0000256" key="4">
    <source>
        <dbReference type="ARBA" id="ARBA00023002"/>
    </source>
</evidence>
<evidence type="ECO:0000256" key="7">
    <source>
        <dbReference type="ARBA" id="ARBA00023593"/>
    </source>
</evidence>
<keyword evidence="2" id="KW-0521">NADP</keyword>
<dbReference type="KEGG" id="ndi:NDAI_0J01100"/>
<keyword evidence="4" id="KW-0560">Oxidoreductase</keyword>
<dbReference type="HOGENOM" id="CLU_029944_1_0_1"/>
<dbReference type="GO" id="GO:0000253">
    <property type="term" value="F:3-beta-hydroxysteroid 3-dehydrogenase (NADP+) activity"/>
    <property type="evidence" value="ECO:0007669"/>
    <property type="project" value="UniProtKB-EC"/>
</dbReference>
<dbReference type="eggNOG" id="KOG1478">
    <property type="taxonomic scope" value="Eukaryota"/>
</dbReference>
<comment type="pathway">
    <text evidence="6">Steroid biosynthesis; zymosterol biosynthesis; zymosterol from lanosterol: step 5/6.</text>
</comment>
<evidence type="ECO:0000256" key="6">
    <source>
        <dbReference type="ARBA" id="ARBA00023589"/>
    </source>
</evidence>
<sequence>MNEYKVCVVIGANSNLGINIIYRLIEETSKVHDHDNKPVTLTFVISSRTLIRLKEVSQLVKLFITKNKIKNVLVNFNYLLLDLTDMQNIIDAAVYIQQTFDHIDYFFINAAQGVCGGIDWFGAIKELILNPVKAVTDPSYKLQEIGLKSKDGMGLIFQVNVFGPYYLMKQLLRQLSKRNGKVIWISSIRSDSKYLSLQDLELLNTGQPYEGSKREVDLLHLGTYKRLREQGIYQYVTQPGIFISQSFNQFLNFFTYYGMLLMLYLARFFGSPWHTIDGYNAAHAPIYIALASEKTKEKCSPLSQNLKYGSATYRDGSEYIKPQTIDTTALDSVQKFIEDKELEWDLKLKKEIMYSQVESSESCI</sequence>
<keyword evidence="3" id="KW-0752">Steroid biosynthesis</keyword>
<evidence type="ECO:0000256" key="1">
    <source>
        <dbReference type="ARBA" id="ARBA00022516"/>
    </source>
</evidence>
<dbReference type="GO" id="GO:0005811">
    <property type="term" value="C:lipid droplet"/>
    <property type="evidence" value="ECO:0007669"/>
    <property type="project" value="TreeGrafter"/>
</dbReference>
<organism evidence="9 10">
    <name type="scientific">Naumovozyma dairenensis (strain ATCC 10597 / BCRC 20456 / CBS 421 / NBRC 0211 / NRRL Y-12639)</name>
    <name type="common">Saccharomyces dairenensis</name>
    <dbReference type="NCBI Taxonomy" id="1071378"/>
    <lineage>
        <taxon>Eukaryota</taxon>
        <taxon>Fungi</taxon>
        <taxon>Dikarya</taxon>
        <taxon>Ascomycota</taxon>
        <taxon>Saccharomycotina</taxon>
        <taxon>Saccharomycetes</taxon>
        <taxon>Saccharomycetales</taxon>
        <taxon>Saccharomycetaceae</taxon>
        <taxon>Naumovozyma</taxon>
    </lineage>
</organism>
<protein>
    <recommendedName>
        <fullName evidence="8">3beta-hydroxysteroid 3-dehydrogenase</fullName>
        <ecNumber evidence="8">1.1.1.270</ecNumber>
    </recommendedName>
</protein>
<dbReference type="STRING" id="1071378.G0WGS4"/>
<reference evidence="9 10" key="1">
    <citation type="journal article" date="2011" name="Proc. Natl. Acad. Sci. U.S.A.">
        <title>Evolutionary erosion of yeast sex chromosomes by mating-type switching accidents.</title>
        <authorList>
            <person name="Gordon J.L."/>
            <person name="Armisen D."/>
            <person name="Proux-Wera E."/>
            <person name="Oheigeartaigh S.S."/>
            <person name="Byrne K.P."/>
            <person name="Wolfe K.H."/>
        </authorList>
    </citation>
    <scope>NUCLEOTIDE SEQUENCE [LARGE SCALE GENOMIC DNA]</scope>
    <source>
        <strain evidence="10">ATCC 10597 / BCRC 20456 / CBS 421 / NBRC 0211 / NRRL Y-12639</strain>
    </source>
</reference>
<dbReference type="Gene3D" id="3.40.50.720">
    <property type="entry name" value="NAD(P)-binding Rossmann-like Domain"/>
    <property type="match status" value="1"/>
</dbReference>
<dbReference type="Proteomes" id="UP000000689">
    <property type="component" value="Chromosome 10"/>
</dbReference>
<keyword evidence="1" id="KW-0444">Lipid biosynthesis</keyword>
<evidence type="ECO:0000256" key="5">
    <source>
        <dbReference type="ARBA" id="ARBA00023098"/>
    </source>
</evidence>
<dbReference type="AlphaFoldDB" id="G0WGS4"/>
<dbReference type="SUPFAM" id="SSF51735">
    <property type="entry name" value="NAD(P)-binding Rossmann-fold domains"/>
    <property type="match status" value="1"/>
</dbReference>
<dbReference type="InterPro" id="IPR051593">
    <property type="entry name" value="Ergosterol_Biosynth_ERG27"/>
</dbReference>
<dbReference type="RefSeq" id="XP_003672245.1">
    <property type="nucleotide sequence ID" value="XM_003672197.1"/>
</dbReference>
<keyword evidence="5" id="KW-0443">Lipid metabolism</keyword>
<dbReference type="GeneID" id="11494182"/>
<accession>G0WGS4</accession>
<dbReference type="GO" id="GO:0005741">
    <property type="term" value="C:mitochondrial outer membrane"/>
    <property type="evidence" value="ECO:0007669"/>
    <property type="project" value="TreeGrafter"/>
</dbReference>
<dbReference type="InterPro" id="IPR002347">
    <property type="entry name" value="SDR_fam"/>
</dbReference>
<evidence type="ECO:0000313" key="9">
    <source>
        <dbReference type="EMBL" id="CCD27002.1"/>
    </source>
</evidence>
<dbReference type="OMA" id="WTGINWP"/>
<dbReference type="PANTHER" id="PTHR43647:SF1">
    <property type="entry name" value="3-KETO-STEROID REDUCTASE ERG27"/>
    <property type="match status" value="1"/>
</dbReference>
<name>G0WGS4_NAUDC</name>
<dbReference type="GO" id="GO:0005789">
    <property type="term" value="C:endoplasmic reticulum membrane"/>
    <property type="evidence" value="ECO:0007669"/>
    <property type="project" value="TreeGrafter"/>
</dbReference>
<evidence type="ECO:0000313" key="10">
    <source>
        <dbReference type="Proteomes" id="UP000000689"/>
    </source>
</evidence>
<dbReference type="Pfam" id="PF00106">
    <property type="entry name" value="adh_short"/>
    <property type="match status" value="1"/>
</dbReference>
<proteinExistence type="inferred from homology"/>
<evidence type="ECO:0000256" key="2">
    <source>
        <dbReference type="ARBA" id="ARBA00022857"/>
    </source>
</evidence>
<dbReference type="InterPro" id="IPR036291">
    <property type="entry name" value="NAD(P)-bd_dom_sf"/>
</dbReference>
<dbReference type="EC" id="1.1.1.270" evidence="8"/>
<evidence type="ECO:0000256" key="8">
    <source>
        <dbReference type="ARBA" id="ARBA00023621"/>
    </source>
</evidence>